<dbReference type="Pfam" id="PF12937">
    <property type="entry name" value="F-box-like"/>
    <property type="match status" value="1"/>
</dbReference>
<dbReference type="AlphaFoldDB" id="R7W3Y0"/>
<feature type="domain" description="F-box" evidence="1">
    <location>
        <begin position="6"/>
        <end position="45"/>
    </location>
</feature>
<dbReference type="InterPro" id="IPR056594">
    <property type="entry name" value="AT5G49610-like_b-prop"/>
</dbReference>
<feature type="domain" description="F-box protein AT5G49610-like beta-propeller" evidence="2">
    <location>
        <begin position="180"/>
        <end position="321"/>
    </location>
</feature>
<dbReference type="Gene3D" id="1.20.1280.50">
    <property type="match status" value="1"/>
</dbReference>
<dbReference type="EnsemblPlants" id="EMT14726">
    <property type="protein sequence ID" value="EMT14726"/>
    <property type="gene ID" value="F775_20792"/>
</dbReference>
<evidence type="ECO:0000259" key="2">
    <source>
        <dbReference type="Pfam" id="PF23635"/>
    </source>
</evidence>
<evidence type="ECO:0000313" key="3">
    <source>
        <dbReference type="EnsemblPlants" id="EMT14726"/>
    </source>
</evidence>
<dbReference type="ExpressionAtlas" id="R7W3Y0">
    <property type="expression patterns" value="baseline"/>
</dbReference>
<dbReference type="PANTHER" id="PTHR33207">
    <property type="entry name" value="F-BOX DOMAIN CONTAINING PROTEIN-RELATED"/>
    <property type="match status" value="1"/>
</dbReference>
<proteinExistence type="predicted"/>
<reference evidence="3" key="1">
    <citation type="submission" date="2015-06" db="UniProtKB">
        <authorList>
            <consortium name="EnsemblPlants"/>
        </authorList>
    </citation>
    <scope>IDENTIFICATION</scope>
</reference>
<organism evidence="3">
    <name type="scientific">Aegilops tauschii</name>
    <name type="common">Tausch's goatgrass</name>
    <name type="synonym">Aegilops squarrosa</name>
    <dbReference type="NCBI Taxonomy" id="37682"/>
    <lineage>
        <taxon>Eukaryota</taxon>
        <taxon>Viridiplantae</taxon>
        <taxon>Streptophyta</taxon>
        <taxon>Embryophyta</taxon>
        <taxon>Tracheophyta</taxon>
        <taxon>Spermatophyta</taxon>
        <taxon>Magnoliopsida</taxon>
        <taxon>Liliopsida</taxon>
        <taxon>Poales</taxon>
        <taxon>Poaceae</taxon>
        <taxon>BOP clade</taxon>
        <taxon>Pooideae</taxon>
        <taxon>Triticodae</taxon>
        <taxon>Triticeae</taxon>
        <taxon>Triticinae</taxon>
        <taxon>Aegilops</taxon>
    </lineage>
</organism>
<protein>
    <submittedName>
        <fullName evidence="3">Uncharacterized protein</fullName>
    </submittedName>
</protein>
<sequence>MVLDDDDLLREILVRLVFPASLVHAALVCKRWLNITSDPALLHRFRNLHPPLLGIYLKCWKFSLPKFMVMPHIQGLDTMICRARSAFDAYSDTWGVLYGSQNGCLLGRFHRLNSTTDVLLNPLNLERNIVTLPPLPSIDLERGMSYRATEYVLNDQSCLGATLVISQDRTTVHLYELLDVINLPDGLEYKYGNLGLSQADGTGFNLVHLKELELHIWLCTHKHSSNNNSICDNWLLVHTICLREVCASLRMPTRALENGKNAGVKLHAIGDNAEVVFLEICSAVIYLDIARRVAEKVYTLAPGDGDIYKIHPFTMIWPPTFPCPQIRTRPKGMVQPERAPTNANQQENELALLTNHDDEVLSTPPGDWEKPPL</sequence>
<accession>R7W3Y0</accession>
<dbReference type="InterPro" id="IPR001810">
    <property type="entry name" value="F-box_dom"/>
</dbReference>
<dbReference type="Pfam" id="PF23635">
    <property type="entry name" value="Beta-prop_AT5G49610-like"/>
    <property type="match status" value="1"/>
</dbReference>
<dbReference type="SUPFAM" id="SSF81383">
    <property type="entry name" value="F-box domain"/>
    <property type="match status" value="1"/>
</dbReference>
<evidence type="ECO:0000259" key="1">
    <source>
        <dbReference type="Pfam" id="PF12937"/>
    </source>
</evidence>
<dbReference type="InterPro" id="IPR036047">
    <property type="entry name" value="F-box-like_dom_sf"/>
</dbReference>
<name>R7W3Y0_AEGTA</name>